<evidence type="ECO:0000256" key="3">
    <source>
        <dbReference type="ARBA" id="ARBA00022679"/>
    </source>
</evidence>
<dbReference type="InterPro" id="IPR050858">
    <property type="entry name" value="Mal-CoA-ACP_Trans/PKS_FabD"/>
</dbReference>
<dbReference type="InterPro" id="IPR016036">
    <property type="entry name" value="Malonyl_transacylase_ACP-bd"/>
</dbReference>
<comment type="similarity">
    <text evidence="6">Belongs to the fabD family.</text>
</comment>
<dbReference type="SMART" id="SM00827">
    <property type="entry name" value="PKS_AT"/>
    <property type="match status" value="1"/>
</dbReference>
<dbReference type="SUPFAM" id="SSF55048">
    <property type="entry name" value="Probable ACP-binding domain of malonyl-CoA ACP transacylase"/>
    <property type="match status" value="1"/>
</dbReference>
<dbReference type="InterPro" id="IPR014043">
    <property type="entry name" value="Acyl_transferase_dom"/>
</dbReference>
<keyword evidence="10" id="KW-1185">Reference proteome</keyword>
<dbReference type="InterPro" id="IPR016035">
    <property type="entry name" value="Acyl_Trfase/lysoPLipase"/>
</dbReference>
<dbReference type="SUPFAM" id="SSF52151">
    <property type="entry name" value="FabD/lysophospholipase-like"/>
    <property type="match status" value="1"/>
</dbReference>
<organism evidence="9 10">
    <name type="scientific">Oligosphaera ethanolica</name>
    <dbReference type="NCBI Taxonomy" id="760260"/>
    <lineage>
        <taxon>Bacteria</taxon>
        <taxon>Pseudomonadati</taxon>
        <taxon>Lentisphaerota</taxon>
        <taxon>Oligosphaeria</taxon>
        <taxon>Oligosphaerales</taxon>
        <taxon>Oligosphaeraceae</taxon>
        <taxon>Oligosphaera</taxon>
    </lineage>
</organism>
<dbReference type="GO" id="GO:0004314">
    <property type="term" value="F:[acyl-carrier-protein] S-malonyltransferase activity"/>
    <property type="evidence" value="ECO:0007669"/>
    <property type="project" value="UniProtKB-EC"/>
</dbReference>
<evidence type="ECO:0000256" key="6">
    <source>
        <dbReference type="PIRNR" id="PIRNR000446"/>
    </source>
</evidence>
<feature type="active site" evidence="7">
    <location>
        <position position="94"/>
    </location>
</feature>
<comment type="caution">
    <text evidence="9">The sequence shown here is derived from an EMBL/GenBank/DDBJ whole genome shotgun (WGS) entry which is preliminary data.</text>
</comment>
<dbReference type="Pfam" id="PF00698">
    <property type="entry name" value="Acyl_transf_1"/>
    <property type="match status" value="1"/>
</dbReference>
<name>A0AAE3VH66_9BACT</name>
<comment type="catalytic activity">
    <reaction evidence="5 6">
        <text>holo-[ACP] + malonyl-CoA = malonyl-[ACP] + CoA</text>
        <dbReference type="Rhea" id="RHEA:41792"/>
        <dbReference type="Rhea" id="RHEA-COMP:9623"/>
        <dbReference type="Rhea" id="RHEA-COMP:9685"/>
        <dbReference type="ChEBI" id="CHEBI:57287"/>
        <dbReference type="ChEBI" id="CHEBI:57384"/>
        <dbReference type="ChEBI" id="CHEBI:64479"/>
        <dbReference type="ChEBI" id="CHEBI:78449"/>
        <dbReference type="EC" id="2.3.1.39"/>
    </reaction>
</comment>
<keyword evidence="3 6" id="KW-0808">Transferase</keyword>
<dbReference type="EC" id="2.3.1.39" evidence="1 6"/>
<accession>A0AAE3VH66</accession>
<dbReference type="Proteomes" id="UP001238163">
    <property type="component" value="Unassembled WGS sequence"/>
</dbReference>
<evidence type="ECO:0000259" key="8">
    <source>
        <dbReference type="SMART" id="SM00827"/>
    </source>
</evidence>
<dbReference type="Gene3D" id="3.30.70.250">
    <property type="entry name" value="Malonyl-CoA ACP transacylase, ACP-binding"/>
    <property type="match status" value="1"/>
</dbReference>
<dbReference type="InterPro" id="IPR001227">
    <property type="entry name" value="Ac_transferase_dom_sf"/>
</dbReference>
<sequence length="308" mass="32003">MPPKRIAFMFAGQGAQTPGMGRDLYDASKAARAIFDQADEALGRAISTLCFQGSTDDLTACANCQPAILTMSLAALAALQERVAVKADICAGLSLGEFAALYAAGVFAFADVLKVVAERGRLMDLACQQSQGGMAAIIGGERDVIEKTCADCDVDVANYNCPGQIVISGAVAPLQQAMAKLAAAGYRVVALQVAGAYHSRLMAPACEPFAKVLANTVLQAPSCLVAQNVCGALVSAPDAIRTNLCRQISGSVRWDECSQLIQQHADLALEFGPGAVLSGFLRRSNRAYPVASVNSDKSLDAACALLAP</sequence>
<evidence type="ECO:0000256" key="1">
    <source>
        <dbReference type="ARBA" id="ARBA00013258"/>
    </source>
</evidence>
<feature type="domain" description="Malonyl-CoA:ACP transacylase (MAT)" evidence="8">
    <location>
        <begin position="9"/>
        <end position="297"/>
    </location>
</feature>
<evidence type="ECO:0000313" key="10">
    <source>
        <dbReference type="Proteomes" id="UP001238163"/>
    </source>
</evidence>
<dbReference type="PANTHER" id="PTHR42681">
    <property type="entry name" value="MALONYL-COA-ACYL CARRIER PROTEIN TRANSACYLASE, MITOCHONDRIAL"/>
    <property type="match status" value="1"/>
</dbReference>
<evidence type="ECO:0000256" key="7">
    <source>
        <dbReference type="PIRSR" id="PIRSR000446-1"/>
    </source>
</evidence>
<reference evidence="9" key="1">
    <citation type="submission" date="2023-07" db="EMBL/GenBank/DDBJ databases">
        <title>Genomic Encyclopedia of Type Strains, Phase IV (KMG-IV): sequencing the most valuable type-strain genomes for metagenomic binning, comparative biology and taxonomic classification.</title>
        <authorList>
            <person name="Goeker M."/>
        </authorList>
    </citation>
    <scope>NUCLEOTIDE SEQUENCE</scope>
    <source>
        <strain evidence="9">DSM 24202</strain>
    </source>
</reference>
<evidence type="ECO:0000256" key="2">
    <source>
        <dbReference type="ARBA" id="ARBA00018953"/>
    </source>
</evidence>
<evidence type="ECO:0000256" key="4">
    <source>
        <dbReference type="ARBA" id="ARBA00023315"/>
    </source>
</evidence>
<proteinExistence type="inferred from homology"/>
<dbReference type="EMBL" id="JAUSVL010000001">
    <property type="protein sequence ID" value="MDQ0290228.1"/>
    <property type="molecule type" value="Genomic_DNA"/>
</dbReference>
<evidence type="ECO:0000256" key="5">
    <source>
        <dbReference type="ARBA" id="ARBA00048462"/>
    </source>
</evidence>
<dbReference type="InterPro" id="IPR024925">
    <property type="entry name" value="Malonyl_CoA-ACP_transAc"/>
</dbReference>
<dbReference type="RefSeq" id="WP_307261640.1">
    <property type="nucleotide sequence ID" value="NZ_JAUSVL010000001.1"/>
</dbReference>
<gene>
    <name evidence="9" type="ORF">J3R75_002335</name>
</gene>
<dbReference type="PANTHER" id="PTHR42681:SF1">
    <property type="entry name" value="MALONYL-COA-ACYL CARRIER PROTEIN TRANSACYLASE, MITOCHONDRIAL"/>
    <property type="match status" value="1"/>
</dbReference>
<dbReference type="PIRSF" id="PIRSF000446">
    <property type="entry name" value="Mct"/>
    <property type="match status" value="1"/>
</dbReference>
<dbReference type="GO" id="GO:0006633">
    <property type="term" value="P:fatty acid biosynthetic process"/>
    <property type="evidence" value="ECO:0007669"/>
    <property type="project" value="TreeGrafter"/>
</dbReference>
<evidence type="ECO:0000313" key="9">
    <source>
        <dbReference type="EMBL" id="MDQ0290228.1"/>
    </source>
</evidence>
<dbReference type="AlphaFoldDB" id="A0AAE3VH66"/>
<protein>
    <recommendedName>
        <fullName evidence="2 6">Malonyl CoA-acyl carrier protein transacylase</fullName>
        <ecNumber evidence="1 6">2.3.1.39</ecNumber>
    </recommendedName>
</protein>
<keyword evidence="4 6" id="KW-0012">Acyltransferase</keyword>
<feature type="active site" evidence="7">
    <location>
        <position position="198"/>
    </location>
</feature>
<dbReference type="Gene3D" id="3.40.366.10">
    <property type="entry name" value="Malonyl-Coenzyme A Acyl Carrier Protein, domain 2"/>
    <property type="match status" value="1"/>
</dbReference>
<dbReference type="GO" id="GO:0005829">
    <property type="term" value="C:cytosol"/>
    <property type="evidence" value="ECO:0007669"/>
    <property type="project" value="TreeGrafter"/>
</dbReference>